<evidence type="ECO:0000256" key="1">
    <source>
        <dbReference type="ARBA" id="ARBA00022490"/>
    </source>
</evidence>
<evidence type="ECO:0000313" key="7">
    <source>
        <dbReference type="EMBL" id="NHN85986.1"/>
    </source>
</evidence>
<evidence type="ECO:0000259" key="6">
    <source>
        <dbReference type="Pfam" id="PF04377"/>
    </source>
</evidence>
<dbReference type="PANTHER" id="PTHR21367">
    <property type="entry name" value="ARGININE-TRNA-PROTEIN TRANSFERASE 1"/>
    <property type="match status" value="1"/>
</dbReference>
<dbReference type="InterPro" id="IPR007472">
    <property type="entry name" value="N-end_Aminoacyl_Trfase_C"/>
</dbReference>
<keyword evidence="3 4" id="KW-0012">Acyltransferase</keyword>
<dbReference type="InterPro" id="IPR016181">
    <property type="entry name" value="Acyl_CoA_acyltransferase"/>
</dbReference>
<dbReference type="GO" id="GO:0004057">
    <property type="term" value="F:arginyl-tRNA--protein transferase activity"/>
    <property type="evidence" value="ECO:0007669"/>
    <property type="project" value="UniProtKB-EC"/>
</dbReference>
<comment type="function">
    <text evidence="4">Functions in the N-end rule pathway of protein degradation where it conjugates Leu from its aminoacyl-tRNA to the N-termini of proteins containing an N-terminal aspartate or glutamate.</text>
</comment>
<dbReference type="EMBL" id="WOTB01000023">
    <property type="protein sequence ID" value="NHN85986.1"/>
    <property type="molecule type" value="Genomic_DNA"/>
</dbReference>
<keyword evidence="8" id="KW-1185">Reference proteome</keyword>
<comment type="catalytic activity">
    <reaction evidence="4">
        <text>N-terminal L-aspartyl-[protein] + L-leucyl-tRNA(Leu) = N-terminal L-leucyl-L-aspartyl-[protein] + tRNA(Leu) + H(+)</text>
        <dbReference type="Rhea" id="RHEA:50420"/>
        <dbReference type="Rhea" id="RHEA-COMP:9613"/>
        <dbReference type="Rhea" id="RHEA-COMP:9622"/>
        <dbReference type="Rhea" id="RHEA-COMP:12669"/>
        <dbReference type="Rhea" id="RHEA-COMP:12674"/>
        <dbReference type="ChEBI" id="CHEBI:15378"/>
        <dbReference type="ChEBI" id="CHEBI:64720"/>
        <dbReference type="ChEBI" id="CHEBI:78442"/>
        <dbReference type="ChEBI" id="CHEBI:78494"/>
        <dbReference type="ChEBI" id="CHEBI:133042"/>
        <dbReference type="EC" id="2.3.2.29"/>
    </reaction>
</comment>
<dbReference type="NCBIfam" id="NF002346">
    <property type="entry name" value="PRK01305.2-3"/>
    <property type="match status" value="1"/>
</dbReference>
<dbReference type="RefSeq" id="WP_173584372.1">
    <property type="nucleotide sequence ID" value="NZ_WOTB01000023.1"/>
</dbReference>
<evidence type="ECO:0000313" key="8">
    <source>
        <dbReference type="Proteomes" id="UP000635278"/>
    </source>
</evidence>
<keyword evidence="2 4" id="KW-0808">Transferase</keyword>
<reference evidence="7 8" key="1">
    <citation type="journal article" date="2020" name="Int. J. Syst. Evol. Microbiol.">
        <title>Novel acetic acid bacteria from cider fermentations: Acetobacter conturbans sp. nov. and Acetobacter fallax sp. nov.</title>
        <authorList>
            <person name="Sombolestani A.S."/>
            <person name="Cleenwerck I."/>
            <person name="Cnockaert M."/>
            <person name="Borremans W."/>
            <person name="Wieme A.D."/>
            <person name="De Vuyst L."/>
            <person name="Vandamme P."/>
        </authorList>
    </citation>
    <scope>NUCLEOTIDE SEQUENCE [LARGE SCALE GENOMIC DNA]</scope>
    <source>
        <strain evidence="7 8">LMG 30640</strain>
    </source>
</reference>
<dbReference type="NCBIfam" id="NF002342">
    <property type="entry name" value="PRK01305.1-3"/>
    <property type="match status" value="1"/>
</dbReference>
<feature type="domain" description="N-end rule aminoacyl transferase C-terminal" evidence="6">
    <location>
        <begin position="107"/>
        <end position="229"/>
    </location>
</feature>
<protein>
    <recommendedName>
        <fullName evidence="4">Aspartate/glutamate leucyltransferase</fullName>
        <ecNumber evidence="4">2.3.2.29</ecNumber>
    </recommendedName>
</protein>
<dbReference type="HAMAP" id="MF_00689">
    <property type="entry name" value="Bpt"/>
    <property type="match status" value="1"/>
</dbReference>
<gene>
    <name evidence="4" type="primary">bpt</name>
    <name evidence="7" type="ORF">GOB93_15245</name>
</gene>
<dbReference type="NCBIfam" id="NF002343">
    <property type="entry name" value="PRK01305.1-4"/>
    <property type="match status" value="1"/>
</dbReference>
<accession>A0ABX0JTY7</accession>
<dbReference type="Pfam" id="PF04377">
    <property type="entry name" value="ATE_C"/>
    <property type="match status" value="1"/>
</dbReference>
<comment type="caution">
    <text evidence="7">The sequence shown here is derived from an EMBL/GenBank/DDBJ whole genome shotgun (WGS) entry which is preliminary data.</text>
</comment>
<organism evidence="7 8">
    <name type="scientific">Acetobacter musti</name>
    <dbReference type="NCBI Taxonomy" id="864732"/>
    <lineage>
        <taxon>Bacteria</taxon>
        <taxon>Pseudomonadati</taxon>
        <taxon>Pseudomonadota</taxon>
        <taxon>Alphaproteobacteria</taxon>
        <taxon>Acetobacterales</taxon>
        <taxon>Acetobacteraceae</taxon>
        <taxon>Acetobacter</taxon>
    </lineage>
</organism>
<sequence length="252" mass="28669">MTYSSRHPQFFYTTAPLPCPYLPDQMERKVVTDLAGHDAEALHERLSRSGFRRSHTIAYAPVCNGCNACVPIRIPAARFQPSRTQRKIMRASSDIEGFEMPARATAEQFVLFRQYQMARHADGDMAGMSFSDYRSMVEDTPIDTVIIEFRSQTHQLTGVSLVDRLGDGLSAVYSFFDPSLASRSPGTFAIMWLIERARLRHLPYVYLGYWIARSRKMSYKSGFRPAEILSRGTWRELNDQEAPHGVSQLTNS</sequence>
<evidence type="ECO:0000256" key="3">
    <source>
        <dbReference type="ARBA" id="ARBA00023315"/>
    </source>
</evidence>
<dbReference type="PANTHER" id="PTHR21367:SF1">
    <property type="entry name" value="ARGINYL-TRNA--PROTEIN TRANSFERASE 1"/>
    <property type="match status" value="1"/>
</dbReference>
<comment type="catalytic activity">
    <reaction evidence="4">
        <text>N-terminal L-glutamyl-[protein] + L-leucyl-tRNA(Leu) = N-terminal L-leucyl-L-glutamyl-[protein] + tRNA(Leu) + H(+)</text>
        <dbReference type="Rhea" id="RHEA:50412"/>
        <dbReference type="Rhea" id="RHEA-COMP:9613"/>
        <dbReference type="Rhea" id="RHEA-COMP:9622"/>
        <dbReference type="Rhea" id="RHEA-COMP:12664"/>
        <dbReference type="Rhea" id="RHEA-COMP:12668"/>
        <dbReference type="ChEBI" id="CHEBI:15378"/>
        <dbReference type="ChEBI" id="CHEBI:64721"/>
        <dbReference type="ChEBI" id="CHEBI:78442"/>
        <dbReference type="ChEBI" id="CHEBI:78494"/>
        <dbReference type="ChEBI" id="CHEBI:133041"/>
        <dbReference type="EC" id="2.3.2.29"/>
    </reaction>
</comment>
<dbReference type="Pfam" id="PF04376">
    <property type="entry name" value="ATE_N"/>
    <property type="match status" value="1"/>
</dbReference>
<dbReference type="Proteomes" id="UP000635278">
    <property type="component" value="Unassembled WGS sequence"/>
</dbReference>
<comment type="similarity">
    <text evidence="4">Belongs to the R-transferase family. Bpt subfamily.</text>
</comment>
<comment type="subcellular location">
    <subcellularLocation>
        <location evidence="4">Cytoplasm</location>
    </subcellularLocation>
</comment>
<evidence type="ECO:0000256" key="2">
    <source>
        <dbReference type="ARBA" id="ARBA00022679"/>
    </source>
</evidence>
<dbReference type="PIRSF" id="PIRSF037208">
    <property type="entry name" value="ATE_pro_prd"/>
    <property type="match status" value="1"/>
</dbReference>
<evidence type="ECO:0000256" key="4">
    <source>
        <dbReference type="HAMAP-Rule" id="MF_00689"/>
    </source>
</evidence>
<proteinExistence type="inferred from homology"/>
<dbReference type="SUPFAM" id="SSF55729">
    <property type="entry name" value="Acyl-CoA N-acyltransferases (Nat)"/>
    <property type="match status" value="1"/>
</dbReference>
<keyword evidence="1 4" id="KW-0963">Cytoplasm</keyword>
<dbReference type="InterPro" id="IPR017138">
    <property type="entry name" value="Asp_Glu_LeuTrfase"/>
</dbReference>
<feature type="domain" description="N-end aminoacyl transferase N-terminal" evidence="5">
    <location>
        <begin position="18"/>
        <end position="87"/>
    </location>
</feature>
<dbReference type="NCBIfam" id="NF002341">
    <property type="entry name" value="PRK01305.1-1"/>
    <property type="match status" value="1"/>
</dbReference>
<dbReference type="InterPro" id="IPR030700">
    <property type="entry name" value="N-end_Aminoacyl_Trfase"/>
</dbReference>
<evidence type="ECO:0000259" key="5">
    <source>
        <dbReference type="Pfam" id="PF04376"/>
    </source>
</evidence>
<dbReference type="EC" id="2.3.2.29" evidence="4"/>
<name>A0ABX0JTY7_9PROT</name>
<dbReference type="InterPro" id="IPR007471">
    <property type="entry name" value="N-end_Aminoacyl_Trfase_N"/>
</dbReference>